<protein>
    <submittedName>
        <fullName evidence="1">Uncharacterized protein</fullName>
    </submittedName>
</protein>
<reference evidence="1 2" key="1">
    <citation type="journal article" date="2013" name="Genome Announc.">
        <title>Complete Genome Sequence of the Probiotic Bifidobacterium thermophilum Strain RBL67.</title>
        <authorList>
            <person name="Jans C."/>
            <person name="Lacroix C."/>
            <person name="Follador R."/>
            <person name="Stevens M.J."/>
        </authorList>
    </citation>
    <scope>NUCLEOTIDE SEQUENCE [LARGE SCALE GENOMIC DNA]</scope>
    <source>
        <strain evidence="1 2">RBL67</strain>
    </source>
</reference>
<sequence length="76" mass="8210">MVMPPRKRTGIAFAGIRGKDRARWGLGGGGRGWGGLREVGFERGGLGERIELEGLVLGEAGFEEVGWVERGLEELD</sequence>
<keyword evidence="2" id="KW-1185">Reference proteome</keyword>
<accession>M4RCP7</accession>
<dbReference type="KEGG" id="btp:D805_0031"/>
<evidence type="ECO:0000313" key="1">
    <source>
        <dbReference type="EMBL" id="AGH40298.1"/>
    </source>
</evidence>
<dbReference type="Proteomes" id="UP000011835">
    <property type="component" value="Chromosome"/>
</dbReference>
<dbReference type="AlphaFoldDB" id="M4RCP7"/>
<evidence type="ECO:0000313" key="2">
    <source>
        <dbReference type="Proteomes" id="UP000011835"/>
    </source>
</evidence>
<dbReference type="HOGENOM" id="CLU_2647262_0_0_11"/>
<organism evidence="1 2">
    <name type="scientific">Bifidobacterium thermophilum RBL67</name>
    <dbReference type="NCBI Taxonomy" id="1254439"/>
    <lineage>
        <taxon>Bacteria</taxon>
        <taxon>Bacillati</taxon>
        <taxon>Actinomycetota</taxon>
        <taxon>Actinomycetes</taxon>
        <taxon>Bifidobacteriales</taxon>
        <taxon>Bifidobacteriaceae</taxon>
        <taxon>Bifidobacterium</taxon>
    </lineage>
</organism>
<gene>
    <name evidence="1" type="ORF">D805_0031</name>
</gene>
<dbReference type="EMBL" id="CP004346">
    <property type="protein sequence ID" value="AGH40298.1"/>
    <property type="molecule type" value="Genomic_DNA"/>
</dbReference>
<proteinExistence type="predicted"/>
<name>M4RCP7_9BIFI</name>